<comment type="caution">
    <text evidence="2">The sequence shown here is derived from an EMBL/GenBank/DDBJ whole genome shotgun (WGS) entry which is preliminary data.</text>
</comment>
<dbReference type="Proteomes" id="UP000094008">
    <property type="component" value="Unassembled WGS sequence"/>
</dbReference>
<gene>
    <name evidence="2" type="ORF">A5779_19515</name>
</gene>
<evidence type="ECO:0000256" key="1">
    <source>
        <dbReference type="SAM" id="MobiDB-lite"/>
    </source>
</evidence>
<feature type="region of interest" description="Disordered" evidence="1">
    <location>
        <begin position="1"/>
        <end position="20"/>
    </location>
</feature>
<reference evidence="3" key="1">
    <citation type="submission" date="2016-06" db="EMBL/GenBank/DDBJ databases">
        <authorList>
            <person name="Sutton G."/>
            <person name="Brinkac L."/>
            <person name="Sanka R."/>
            <person name="Adams M."/>
            <person name="Lau E."/>
            <person name="Mehaffy C."/>
            <person name="Tameris M."/>
            <person name="Hatherill M."/>
            <person name="Hanekom W."/>
            <person name="Mahomed H."/>
            <person name="Mcshane H."/>
        </authorList>
    </citation>
    <scope>NUCLEOTIDE SEQUENCE [LARGE SCALE GENOMIC DNA]</scope>
    <source>
        <strain evidence="3">852002-10433_SCH5171157</strain>
    </source>
</reference>
<dbReference type="EMBL" id="LZSY01000051">
    <property type="protein sequence ID" value="OBB94624.1"/>
    <property type="molecule type" value="Genomic_DNA"/>
</dbReference>
<feature type="compositionally biased region" description="Basic and acidic residues" evidence="1">
    <location>
        <begin position="8"/>
        <end position="20"/>
    </location>
</feature>
<evidence type="ECO:0000313" key="2">
    <source>
        <dbReference type="EMBL" id="OBB94624.1"/>
    </source>
</evidence>
<dbReference type="AlphaFoldDB" id="A0A1A0WBR1"/>
<organism evidence="2 3">
    <name type="scientific">Mycolicibacterium peregrinum</name>
    <name type="common">Mycobacterium peregrinum</name>
    <dbReference type="NCBI Taxonomy" id="43304"/>
    <lineage>
        <taxon>Bacteria</taxon>
        <taxon>Bacillati</taxon>
        <taxon>Actinomycetota</taxon>
        <taxon>Actinomycetes</taxon>
        <taxon>Mycobacteriales</taxon>
        <taxon>Mycobacteriaceae</taxon>
        <taxon>Mycolicibacterium</taxon>
    </lineage>
</organism>
<protein>
    <submittedName>
        <fullName evidence="2">Uncharacterized protein</fullName>
    </submittedName>
</protein>
<accession>A0A1A0WBR1</accession>
<sequence>MRCLLRSMDSDNRSTHSELDDDLLEHIEEDFMRLADRLDAEADQGDADVLAELDAHVQDLDELVNSAPSINMPLAQVINIADRRMGSRR</sequence>
<name>A0A1A0WBR1_MYCPR</name>
<evidence type="ECO:0000313" key="3">
    <source>
        <dbReference type="Proteomes" id="UP000094008"/>
    </source>
</evidence>
<proteinExistence type="predicted"/>